<evidence type="ECO:0000313" key="8">
    <source>
        <dbReference type="Proteomes" id="UP000198864"/>
    </source>
</evidence>
<dbReference type="EMBL" id="PYAG01000004">
    <property type="protein sequence ID" value="RAO38199.1"/>
    <property type="molecule type" value="Genomic_DNA"/>
</dbReference>
<dbReference type="PROSITE" id="PS50977">
    <property type="entry name" value="HTH_TETR_2"/>
    <property type="match status" value="1"/>
</dbReference>
<keyword evidence="2 4" id="KW-0238">DNA-binding</keyword>
<accession>A0A1C4YQ88</accession>
<dbReference type="AlphaFoldDB" id="A0A1C4YQ88"/>
<dbReference type="PANTHER" id="PTHR30055">
    <property type="entry name" value="HTH-TYPE TRANSCRIPTIONAL REGULATOR RUTR"/>
    <property type="match status" value="1"/>
</dbReference>
<keyword evidence="3" id="KW-0804">Transcription</keyword>
<evidence type="ECO:0000256" key="4">
    <source>
        <dbReference type="PROSITE-ProRule" id="PRU00335"/>
    </source>
</evidence>
<dbReference type="InterPro" id="IPR001647">
    <property type="entry name" value="HTH_TetR"/>
</dbReference>
<sequence length="221" mass="24393">MSPCDITVPRVMSHRDMLTELMSQCDVGYHRRMARWQPDARGRLEAAAFELFRERGFEQTTVADIAARAGLDKRTFYRLFGDKREALFSGSGRVEEVLVRAVTESDAGPFEAVVAAFRRVAEELFADRLELVRARQSIIESSPELQERELRKTGSLAAAVTAALRARGLDETTATLATESGATVFRVAYARWVAPDSDAPLSDLIAEVAAELRAITSAQTP</sequence>
<dbReference type="Pfam" id="PF17754">
    <property type="entry name" value="TetR_C_14"/>
    <property type="match status" value="1"/>
</dbReference>
<dbReference type="InterPro" id="IPR050109">
    <property type="entry name" value="HTH-type_TetR-like_transc_reg"/>
</dbReference>
<gene>
    <name evidence="7" type="ORF">GA0070561_4478</name>
    <name evidence="6" type="ORF">PSN13_01171</name>
</gene>
<dbReference type="Gene3D" id="1.10.357.10">
    <property type="entry name" value="Tetracycline Repressor, domain 2"/>
    <property type="match status" value="1"/>
</dbReference>
<dbReference type="Proteomes" id="UP000198864">
    <property type="component" value="Unassembled WGS sequence"/>
</dbReference>
<protein>
    <submittedName>
        <fullName evidence="7">Transcriptional regulator, TetR family</fullName>
    </submittedName>
</protein>
<feature type="DNA-binding region" description="H-T-H motif" evidence="4">
    <location>
        <begin position="61"/>
        <end position="80"/>
    </location>
</feature>
<proteinExistence type="predicted"/>
<evidence type="ECO:0000256" key="1">
    <source>
        <dbReference type="ARBA" id="ARBA00023015"/>
    </source>
</evidence>
<dbReference type="GO" id="GO:0000976">
    <property type="term" value="F:transcription cis-regulatory region binding"/>
    <property type="evidence" value="ECO:0007669"/>
    <property type="project" value="TreeGrafter"/>
</dbReference>
<evidence type="ECO:0000313" key="6">
    <source>
        <dbReference type="EMBL" id="RAO38199.1"/>
    </source>
</evidence>
<dbReference type="PANTHER" id="PTHR30055:SF238">
    <property type="entry name" value="MYCOFACTOCIN BIOSYNTHESIS TRANSCRIPTIONAL REGULATOR MFTR-RELATED"/>
    <property type="match status" value="1"/>
</dbReference>
<evidence type="ECO:0000313" key="9">
    <source>
        <dbReference type="Proteomes" id="UP000249419"/>
    </source>
</evidence>
<feature type="domain" description="HTH tetR-type" evidence="5">
    <location>
        <begin position="38"/>
        <end position="98"/>
    </location>
</feature>
<dbReference type="SUPFAM" id="SSF46689">
    <property type="entry name" value="Homeodomain-like"/>
    <property type="match status" value="1"/>
</dbReference>
<dbReference type="STRING" id="285676.GA0070561_4478"/>
<dbReference type="InterPro" id="IPR041347">
    <property type="entry name" value="MftR_C"/>
</dbReference>
<organism evidence="7 8">
    <name type="scientific">Micromonospora saelicesensis</name>
    <dbReference type="NCBI Taxonomy" id="285676"/>
    <lineage>
        <taxon>Bacteria</taxon>
        <taxon>Bacillati</taxon>
        <taxon>Actinomycetota</taxon>
        <taxon>Actinomycetes</taxon>
        <taxon>Micromonosporales</taxon>
        <taxon>Micromonosporaceae</taxon>
        <taxon>Micromonospora</taxon>
    </lineage>
</organism>
<evidence type="ECO:0000259" key="5">
    <source>
        <dbReference type="PROSITE" id="PS50977"/>
    </source>
</evidence>
<evidence type="ECO:0000313" key="7">
    <source>
        <dbReference type="EMBL" id="SCF22895.1"/>
    </source>
</evidence>
<dbReference type="Pfam" id="PF00440">
    <property type="entry name" value="TetR_N"/>
    <property type="match status" value="1"/>
</dbReference>
<keyword evidence="1" id="KW-0805">Transcription regulation</keyword>
<dbReference type="PRINTS" id="PR00455">
    <property type="entry name" value="HTHTETR"/>
</dbReference>
<dbReference type="InterPro" id="IPR009057">
    <property type="entry name" value="Homeodomain-like_sf"/>
</dbReference>
<dbReference type="Proteomes" id="UP000249419">
    <property type="component" value="Unassembled WGS sequence"/>
</dbReference>
<dbReference type="GO" id="GO:0003700">
    <property type="term" value="F:DNA-binding transcription factor activity"/>
    <property type="evidence" value="ECO:0007669"/>
    <property type="project" value="TreeGrafter"/>
</dbReference>
<evidence type="ECO:0000256" key="3">
    <source>
        <dbReference type="ARBA" id="ARBA00023163"/>
    </source>
</evidence>
<dbReference type="EMBL" id="FMCR01000004">
    <property type="protein sequence ID" value="SCF22895.1"/>
    <property type="molecule type" value="Genomic_DNA"/>
</dbReference>
<name>A0A1C4YQ88_9ACTN</name>
<evidence type="ECO:0000256" key="2">
    <source>
        <dbReference type="ARBA" id="ARBA00023125"/>
    </source>
</evidence>
<reference evidence="7 8" key="1">
    <citation type="submission" date="2016-06" db="EMBL/GenBank/DDBJ databases">
        <authorList>
            <person name="Kjaerup R.B."/>
            <person name="Dalgaard T.S."/>
            <person name="Juul-Madsen H.R."/>
        </authorList>
    </citation>
    <scope>NUCLEOTIDE SEQUENCE [LARGE SCALE GENOMIC DNA]</scope>
    <source>
        <strain evidence="7 8">DSM 44871</strain>
    </source>
</reference>
<reference evidence="6 9" key="2">
    <citation type="submission" date="2018-03" db="EMBL/GenBank/DDBJ databases">
        <title>Defining the species Micromonospora saelicesensis and Micromonospora noduli under the framework of genomics.</title>
        <authorList>
            <person name="Riesco R."/>
            <person name="Trujillo M.E."/>
        </authorList>
    </citation>
    <scope>NUCLEOTIDE SEQUENCE [LARGE SCALE GENOMIC DNA]</scope>
    <source>
        <strain evidence="6 9">PSN13</strain>
    </source>
</reference>